<evidence type="ECO:0000313" key="8">
    <source>
        <dbReference type="EMBL" id="ORY04344.1"/>
    </source>
</evidence>
<feature type="coiled-coil region" evidence="6">
    <location>
        <begin position="151"/>
        <end position="190"/>
    </location>
</feature>
<dbReference type="SMART" id="SM01401">
    <property type="entry name" value="Sds3"/>
    <property type="match status" value="1"/>
</dbReference>
<name>A0A1Y1Z2L1_9FUNG</name>
<evidence type="ECO:0000256" key="3">
    <source>
        <dbReference type="ARBA" id="ARBA00023015"/>
    </source>
</evidence>
<evidence type="ECO:0000256" key="1">
    <source>
        <dbReference type="ARBA" id="ARBA00004123"/>
    </source>
</evidence>
<sequence length="408" mass="45840">MTLEIASSISSKTEADSTANLSSSFSSVLSSDVSLSNVTCAQEPKSVEHNPVLPSEIPSENLTPAKSQEGEKQLDHQENAPDSPTESKNNSPLLSPTPSCPSSPASGKQNGSEASEHSEPLDPPAAVDTTLDDLTPAHTHDDEDQVVRDQHHEALDSLREIELEFAKLRDRIYRERLHELEDEIKMVENENHPELTPLLEEVERKRRAVIDMANAFRNAQLFTINNINIGTEYQIRCDFENARKSLKATLSEDTVSKKHRLKKEYERLDEEIYTEPVSRKIPRLHETNLTPAKLMMPDLHLVSSLDPAEISEDLALIQLATAQSKVSRLPFENSIIRVYAESGKLSYYGQWLKKGDAIMVNDFKSDKYNAKFLSANKEVITVQRPDGSKEHISLDMTRQGKYELQLKV</sequence>
<feature type="compositionally biased region" description="Basic and acidic residues" evidence="7">
    <location>
        <begin position="68"/>
        <end position="79"/>
    </location>
</feature>
<keyword evidence="5" id="KW-0539">Nucleus</keyword>
<evidence type="ECO:0000313" key="9">
    <source>
        <dbReference type="Proteomes" id="UP000193498"/>
    </source>
</evidence>
<dbReference type="InterPro" id="IPR013907">
    <property type="entry name" value="Sds3"/>
</dbReference>
<gene>
    <name evidence="8" type="ORF">K493DRAFT_311424</name>
</gene>
<dbReference type="STRING" id="1314790.A0A1Y1Z2L1"/>
<dbReference type="Proteomes" id="UP000193498">
    <property type="component" value="Unassembled WGS sequence"/>
</dbReference>
<keyword evidence="4" id="KW-0804">Transcription</keyword>
<keyword evidence="9" id="KW-1185">Reference proteome</keyword>
<accession>A0A1Y1Z2L1</accession>
<evidence type="ECO:0008006" key="10">
    <source>
        <dbReference type="Google" id="ProtNLM"/>
    </source>
</evidence>
<dbReference type="GO" id="GO:0005654">
    <property type="term" value="C:nucleoplasm"/>
    <property type="evidence" value="ECO:0007669"/>
    <property type="project" value="UniProtKB-ARBA"/>
</dbReference>
<feature type="compositionally biased region" description="Polar residues" evidence="7">
    <location>
        <begin position="1"/>
        <end position="12"/>
    </location>
</feature>
<keyword evidence="3" id="KW-0805">Transcription regulation</keyword>
<comment type="caution">
    <text evidence="8">The sequence shown here is derived from an EMBL/GenBank/DDBJ whole genome shotgun (WGS) entry which is preliminary data.</text>
</comment>
<dbReference type="AlphaFoldDB" id="A0A1Y1Z2L1"/>
<comment type="subcellular location">
    <subcellularLocation>
        <location evidence="1">Nucleus</location>
    </subcellularLocation>
</comment>
<dbReference type="GO" id="GO:0010468">
    <property type="term" value="P:regulation of gene expression"/>
    <property type="evidence" value="ECO:0007669"/>
    <property type="project" value="UniProtKB-ARBA"/>
</dbReference>
<evidence type="ECO:0000256" key="7">
    <source>
        <dbReference type="SAM" id="MobiDB-lite"/>
    </source>
</evidence>
<keyword evidence="6" id="KW-0175">Coiled coil</keyword>
<dbReference type="EMBL" id="MCFE01000036">
    <property type="protein sequence ID" value="ORY04344.1"/>
    <property type="molecule type" value="Genomic_DNA"/>
</dbReference>
<dbReference type="PANTHER" id="PTHR21964">
    <property type="entry name" value="BREAST CANCER METASTASIS-SUPPRESSOR 1"/>
    <property type="match status" value="1"/>
</dbReference>
<reference evidence="8 9" key="1">
    <citation type="submission" date="2016-07" db="EMBL/GenBank/DDBJ databases">
        <title>Pervasive Adenine N6-methylation of Active Genes in Fungi.</title>
        <authorList>
            <consortium name="DOE Joint Genome Institute"/>
            <person name="Mondo S.J."/>
            <person name="Dannebaum R.O."/>
            <person name="Kuo R.C."/>
            <person name="Labutti K."/>
            <person name="Haridas S."/>
            <person name="Kuo A."/>
            <person name="Salamov A."/>
            <person name="Ahrendt S.R."/>
            <person name="Lipzen A."/>
            <person name="Sullivan W."/>
            <person name="Andreopoulos W.B."/>
            <person name="Clum A."/>
            <person name="Lindquist E."/>
            <person name="Daum C."/>
            <person name="Ramamoorthy G.K."/>
            <person name="Gryganskyi A."/>
            <person name="Culley D."/>
            <person name="Magnuson J.K."/>
            <person name="James T.Y."/>
            <person name="O'Malley M.A."/>
            <person name="Stajich J.E."/>
            <person name="Spatafora J.W."/>
            <person name="Visel A."/>
            <person name="Grigoriev I.V."/>
        </authorList>
    </citation>
    <scope>NUCLEOTIDE SEQUENCE [LARGE SCALE GENOMIC DNA]</scope>
    <source>
        <strain evidence="8 9">CBS 931.73</strain>
    </source>
</reference>
<evidence type="ECO:0000256" key="5">
    <source>
        <dbReference type="ARBA" id="ARBA00023242"/>
    </source>
</evidence>
<keyword evidence="2" id="KW-0678">Repressor</keyword>
<dbReference type="InParanoid" id="A0A1Y1Z2L1"/>
<dbReference type="Gene3D" id="1.20.5.1500">
    <property type="match status" value="1"/>
</dbReference>
<evidence type="ECO:0000256" key="2">
    <source>
        <dbReference type="ARBA" id="ARBA00022491"/>
    </source>
</evidence>
<dbReference type="OrthoDB" id="20886at2759"/>
<evidence type="ECO:0000256" key="4">
    <source>
        <dbReference type="ARBA" id="ARBA00023163"/>
    </source>
</evidence>
<evidence type="ECO:0000256" key="6">
    <source>
        <dbReference type="SAM" id="Coils"/>
    </source>
</evidence>
<protein>
    <recommendedName>
        <fullName evidence="10">Sds3-like-domain-containing protein</fullName>
    </recommendedName>
</protein>
<feature type="compositionally biased region" description="Low complexity" evidence="7">
    <location>
        <begin position="16"/>
        <end position="39"/>
    </location>
</feature>
<feature type="compositionally biased region" description="Low complexity" evidence="7">
    <location>
        <begin position="91"/>
        <end position="104"/>
    </location>
</feature>
<feature type="compositionally biased region" description="Polar residues" evidence="7">
    <location>
        <begin position="80"/>
        <end position="90"/>
    </location>
</feature>
<organism evidence="8 9">
    <name type="scientific">Basidiobolus meristosporus CBS 931.73</name>
    <dbReference type="NCBI Taxonomy" id="1314790"/>
    <lineage>
        <taxon>Eukaryota</taxon>
        <taxon>Fungi</taxon>
        <taxon>Fungi incertae sedis</taxon>
        <taxon>Zoopagomycota</taxon>
        <taxon>Entomophthoromycotina</taxon>
        <taxon>Basidiobolomycetes</taxon>
        <taxon>Basidiobolales</taxon>
        <taxon>Basidiobolaceae</taxon>
        <taxon>Basidiobolus</taxon>
    </lineage>
</organism>
<feature type="region of interest" description="Disordered" evidence="7">
    <location>
        <begin position="1"/>
        <end position="146"/>
    </location>
</feature>
<proteinExistence type="predicted"/>
<dbReference type="Pfam" id="PF08598">
    <property type="entry name" value="Sds3"/>
    <property type="match status" value="1"/>
</dbReference>